<sequence>MITARIIAAACLVSLTVAANIHSPSFRFAHRDTSTNRTSDTDSLKTWWHDNGEVNTKTVVLDSNVRQSHLYSVQVSTADADDYYDSFVYESIPRSGKGQICYPGNYEDICPEYDGISIEAEVGITMGWTQFLYGSDVKVKVTRKDGSPINSTDEVTIRPSNRAYELTTDDGSVYVTVPYTPETNGVRFSIEFADDVWEYRKGDTGYDYVQNLLSSALAFVSTFTSSNPIVGREPRNSLLIFASPFPTDDLIPADSDDVYNATPGWVNGLESIEHKVVSFGPGVYYFNGDGYANLSHTVEWVYFAPGSYVKGAIQYNAPDVALKATGFGVLSGEQYVYQANPASNWSNNKSDATSIKMWRGNGITAGQSWLLHGITTANPPFNAMDFYDATESFTVEVADYKQVGGFYSQTDGLQMYPGSYLHDIFYHTGDDTLKVYHSNVRATGIVAWKTNNAPLIQLGWYPRTVSNVTLAHIAVIHSRYSSSLAYAPRALIGSSSAYSDLHATDTANTSCSLANITISDLRAEGISPALLGLNMLANLDSFLVDGVFIEELPPPVTYLDVANVTGFTDAEGEKVALGADSADTGGMGLTIRAFKVGNESVSFAKGNWDLDGLGRVNVDESYWGKWTILDADEDDDGSDDGDGDTGDGDGDADDDESLACRGLKNPRMMLGPPAALAVGVGYLATN</sequence>
<dbReference type="InterPro" id="IPR011050">
    <property type="entry name" value="Pectin_lyase_fold/virulence"/>
</dbReference>
<dbReference type="GeneID" id="54481742"/>
<dbReference type="SUPFAM" id="SSF51126">
    <property type="entry name" value="Pectin lyase-like"/>
    <property type="match status" value="1"/>
</dbReference>
<evidence type="ECO:0000259" key="3">
    <source>
        <dbReference type="Pfam" id="PF03718"/>
    </source>
</evidence>
<dbReference type="InterPro" id="IPR012334">
    <property type="entry name" value="Pectin_lyas_fold"/>
</dbReference>
<reference evidence="5" key="1">
    <citation type="journal article" date="2020" name="Stud. Mycol.">
        <title>101 Dothideomycetes genomes: a test case for predicting lifestyles and emergence of pathogens.</title>
        <authorList>
            <person name="Haridas S."/>
            <person name="Albert R."/>
            <person name="Binder M."/>
            <person name="Bloem J."/>
            <person name="Labutti K."/>
            <person name="Salamov A."/>
            <person name="Andreopoulos B."/>
            <person name="Baker S."/>
            <person name="Barry K."/>
            <person name="Bills G."/>
            <person name="Bluhm B."/>
            <person name="Cannon C."/>
            <person name="Castanera R."/>
            <person name="Culley D."/>
            <person name="Daum C."/>
            <person name="Ezra D."/>
            <person name="Gonzalez J."/>
            <person name="Henrissat B."/>
            <person name="Kuo A."/>
            <person name="Liang C."/>
            <person name="Lipzen A."/>
            <person name="Lutzoni F."/>
            <person name="Magnuson J."/>
            <person name="Mondo S."/>
            <person name="Nolan M."/>
            <person name="Ohm R."/>
            <person name="Pangilinan J."/>
            <person name="Park H.-J."/>
            <person name="Ramirez L."/>
            <person name="Alfaro M."/>
            <person name="Sun H."/>
            <person name="Tritt A."/>
            <person name="Yoshinaga Y."/>
            <person name="Zwiers L.-H."/>
            <person name="Turgeon B."/>
            <person name="Goodwin S."/>
            <person name="Spatafora J."/>
            <person name="Crous P."/>
            <person name="Grigoriev I."/>
        </authorList>
    </citation>
    <scope>NUCLEOTIDE SEQUENCE</scope>
    <source>
        <strain evidence="5">CBS 121739</strain>
    </source>
</reference>
<dbReference type="SUPFAM" id="SSF101596">
    <property type="entry name" value="Dextranase, N-terminal domain"/>
    <property type="match status" value="1"/>
</dbReference>
<feature type="domain" description="Glycoside hydrolase family 49 C-terminal" evidence="3">
    <location>
        <begin position="504"/>
        <end position="628"/>
    </location>
</feature>
<accession>A0A6A6WCZ0</accession>
<proteinExistence type="predicted"/>
<feature type="signal peptide" evidence="2">
    <location>
        <begin position="1"/>
        <end position="18"/>
    </location>
</feature>
<evidence type="ECO:0000256" key="1">
    <source>
        <dbReference type="SAM" id="MobiDB-lite"/>
    </source>
</evidence>
<dbReference type="Proteomes" id="UP000799437">
    <property type="component" value="Unassembled WGS sequence"/>
</dbReference>
<feature type="chain" id="PRO_5025400087" evidence="2">
    <location>
        <begin position="19"/>
        <end position="686"/>
    </location>
</feature>
<dbReference type="Pfam" id="PF18783">
    <property type="entry name" value="IPU_b_solenoid"/>
    <property type="match status" value="1"/>
</dbReference>
<dbReference type="EMBL" id="ML996569">
    <property type="protein sequence ID" value="KAF2759830.1"/>
    <property type="molecule type" value="Genomic_DNA"/>
</dbReference>
<dbReference type="Gene3D" id="2.160.20.10">
    <property type="entry name" value="Single-stranded right-handed beta-helix, Pectin lyase-like"/>
    <property type="match status" value="1"/>
</dbReference>
<dbReference type="Pfam" id="PF17433">
    <property type="entry name" value="Glyco_hydro_49N"/>
    <property type="match status" value="1"/>
</dbReference>
<feature type="compositionally biased region" description="Acidic residues" evidence="1">
    <location>
        <begin position="630"/>
        <end position="657"/>
    </location>
</feature>
<gene>
    <name evidence="5" type="ORF">EJ05DRAFT_311221</name>
</gene>
<dbReference type="Pfam" id="PF18841">
    <property type="entry name" value="B_solenoid_dext"/>
    <property type="match status" value="1"/>
</dbReference>
<dbReference type="Gene3D" id="2.60.350.10">
    <property type="entry name" value="Dextranase, N-terminal"/>
    <property type="match status" value="1"/>
</dbReference>
<evidence type="ECO:0000313" key="6">
    <source>
        <dbReference type="Proteomes" id="UP000799437"/>
    </source>
</evidence>
<protein>
    <submittedName>
        <fullName evidence="5">Glycoside hydrolase</fullName>
    </submittedName>
</protein>
<evidence type="ECO:0000256" key="2">
    <source>
        <dbReference type="SAM" id="SignalP"/>
    </source>
</evidence>
<evidence type="ECO:0000259" key="4">
    <source>
        <dbReference type="Pfam" id="PF17433"/>
    </source>
</evidence>
<keyword evidence="2" id="KW-0732">Signal</keyword>
<dbReference type="RefSeq" id="XP_033602281.1">
    <property type="nucleotide sequence ID" value="XM_033740688.1"/>
</dbReference>
<keyword evidence="6" id="KW-1185">Reference proteome</keyword>
<feature type="domain" description="Glycoside hydrolase family 49 N-terminal" evidence="4">
    <location>
        <begin position="35"/>
        <end position="245"/>
    </location>
</feature>
<dbReference type="InterPro" id="IPR023226">
    <property type="entry name" value="Glyco_hydro_49_N_dom"/>
</dbReference>
<name>A0A6A6WCZ0_9PEZI</name>
<dbReference type="InterPro" id="IPR041274">
    <property type="entry name" value="IPU_b_solenoid"/>
</dbReference>
<dbReference type="InterPro" id="IPR005192">
    <property type="entry name" value="Glyco_hydro_49_C"/>
</dbReference>
<dbReference type="AlphaFoldDB" id="A0A6A6WCZ0"/>
<feature type="region of interest" description="Disordered" evidence="1">
    <location>
        <begin position="630"/>
        <end position="659"/>
    </location>
</feature>
<dbReference type="InterPro" id="IPR041402">
    <property type="entry name" value="B_solenoid_dext"/>
</dbReference>
<dbReference type="InterPro" id="IPR035953">
    <property type="entry name" value="Dextranase_N-ter"/>
</dbReference>
<organism evidence="5 6">
    <name type="scientific">Pseudovirgaria hyperparasitica</name>
    <dbReference type="NCBI Taxonomy" id="470096"/>
    <lineage>
        <taxon>Eukaryota</taxon>
        <taxon>Fungi</taxon>
        <taxon>Dikarya</taxon>
        <taxon>Ascomycota</taxon>
        <taxon>Pezizomycotina</taxon>
        <taxon>Dothideomycetes</taxon>
        <taxon>Dothideomycetes incertae sedis</taxon>
        <taxon>Acrospermales</taxon>
        <taxon>Acrospermaceae</taxon>
        <taxon>Pseudovirgaria</taxon>
    </lineage>
</organism>
<dbReference type="OrthoDB" id="406508at2759"/>
<dbReference type="Pfam" id="PF03718">
    <property type="entry name" value="Glyco_hydro_49"/>
    <property type="match status" value="1"/>
</dbReference>
<keyword evidence="5" id="KW-0378">Hydrolase</keyword>
<evidence type="ECO:0000313" key="5">
    <source>
        <dbReference type="EMBL" id="KAF2759830.1"/>
    </source>
</evidence>
<dbReference type="GO" id="GO:0004553">
    <property type="term" value="F:hydrolase activity, hydrolyzing O-glycosyl compounds"/>
    <property type="evidence" value="ECO:0007669"/>
    <property type="project" value="InterPro"/>
</dbReference>